<reference evidence="6" key="1">
    <citation type="submission" date="2014-11" db="EMBL/GenBank/DDBJ databases">
        <authorList>
            <person name="Otto D Thomas"/>
            <person name="Naeem Raeece"/>
        </authorList>
    </citation>
    <scope>NUCLEOTIDE SEQUENCE</scope>
</reference>
<evidence type="ECO:0000256" key="1">
    <source>
        <dbReference type="ARBA" id="ARBA00008140"/>
    </source>
</evidence>
<feature type="compositionally biased region" description="Pro residues" evidence="4">
    <location>
        <begin position="176"/>
        <end position="202"/>
    </location>
</feature>
<evidence type="ECO:0000256" key="2">
    <source>
        <dbReference type="ARBA" id="ARBA00022670"/>
    </source>
</evidence>
<protein>
    <recommendedName>
        <fullName evidence="5">PPPDE domain-containing protein</fullName>
    </recommendedName>
</protein>
<evidence type="ECO:0000313" key="6">
    <source>
        <dbReference type="EMBL" id="CEM40804.1"/>
    </source>
</evidence>
<feature type="region of interest" description="Disordered" evidence="4">
    <location>
        <begin position="471"/>
        <end position="497"/>
    </location>
</feature>
<dbReference type="VEuPathDB" id="CryptoDB:Cvel_6049"/>
<evidence type="ECO:0000259" key="5">
    <source>
        <dbReference type="PROSITE" id="PS51858"/>
    </source>
</evidence>
<dbReference type="PRINTS" id="PR01217">
    <property type="entry name" value="PRICHEXTENSN"/>
</dbReference>
<feature type="region of interest" description="Disordered" evidence="4">
    <location>
        <begin position="144"/>
        <end position="288"/>
    </location>
</feature>
<dbReference type="EMBL" id="CDMZ01002105">
    <property type="protein sequence ID" value="CEM40804.1"/>
    <property type="molecule type" value="Genomic_DNA"/>
</dbReference>
<comment type="similarity">
    <text evidence="1">Belongs to the DeSI family.</text>
</comment>
<feature type="compositionally biased region" description="Pro residues" evidence="4">
    <location>
        <begin position="215"/>
        <end position="244"/>
    </location>
</feature>
<proteinExistence type="inferred from homology"/>
<dbReference type="PROSITE" id="PS51858">
    <property type="entry name" value="PPPDE"/>
    <property type="match status" value="1"/>
</dbReference>
<organism evidence="6">
    <name type="scientific">Chromera velia CCMP2878</name>
    <dbReference type="NCBI Taxonomy" id="1169474"/>
    <lineage>
        <taxon>Eukaryota</taxon>
        <taxon>Sar</taxon>
        <taxon>Alveolata</taxon>
        <taxon>Colpodellida</taxon>
        <taxon>Chromeraceae</taxon>
        <taxon>Chromera</taxon>
    </lineage>
</organism>
<gene>
    <name evidence="6" type="ORF">Cvel_6049</name>
</gene>
<keyword evidence="2" id="KW-0645">Protease</keyword>
<keyword evidence="3" id="KW-0378">Hydrolase</keyword>
<dbReference type="InterPro" id="IPR008580">
    <property type="entry name" value="PPPDE_dom"/>
</dbReference>
<dbReference type="GO" id="GO:0006508">
    <property type="term" value="P:proteolysis"/>
    <property type="evidence" value="ECO:0007669"/>
    <property type="project" value="UniProtKB-KW"/>
</dbReference>
<accession>A0A0G4HA23</accession>
<feature type="compositionally biased region" description="Low complexity" evidence="4">
    <location>
        <begin position="401"/>
        <end position="418"/>
    </location>
</feature>
<feature type="region of interest" description="Disordered" evidence="4">
    <location>
        <begin position="304"/>
        <end position="443"/>
    </location>
</feature>
<dbReference type="GO" id="GO:0008233">
    <property type="term" value="F:peptidase activity"/>
    <property type="evidence" value="ECO:0007669"/>
    <property type="project" value="UniProtKB-KW"/>
</dbReference>
<name>A0A0G4HA23_9ALVE</name>
<evidence type="ECO:0000256" key="4">
    <source>
        <dbReference type="SAM" id="MobiDB-lite"/>
    </source>
</evidence>
<sequence length="497" mass="52352">MSFVCRDTHLTWEQVFKLVDRLKPEWPRENYRILHKNCVEFSALLLDKLGVNPMPPWVRNAARTLAGMGGHKFDSNRQQVTRAAEIGGGPAHMPQFPGMPVGVQLGVQVKDATPRDPDLTERFKEKLARDGGGIASFAGFQTNNVLHPSQVPPPAAQPSTPRNHARPSVLQGSPPGMMPMPAGTPPLPPAPSSTASPSPPQGSTPTPHMMNQQTPSPPGVSPLPMPHPHAFPHLPPGHPPPHFIPPHHRPSAFIPPPFPPTHPGGPFVSVAGPPPPGAHTPPPGTVPLVQRVSQGQALKCKGLTLSGSSQVPSTEGAKAPDTPGEARRTSKDWTGQDVYAHTSSYALGPAFQRNTFSTPRGDRDGRKPSIGSQSRGASPVGEPGRGANSVPRPRVSEGEVRSASSSVSPPRVVAGSPGQATTQPPTHGGDEDESLEVTPAKFDEGFELMAQMYAKGELGSMDEDEFYMNFTTLKPKPGGAEGGPGSNGNSPHAAGGN</sequence>
<dbReference type="Gene3D" id="3.90.1720.30">
    <property type="entry name" value="PPPDE domains"/>
    <property type="match status" value="1"/>
</dbReference>
<feature type="domain" description="PPPDE" evidence="5">
    <location>
        <begin position="1"/>
        <end position="69"/>
    </location>
</feature>
<dbReference type="AlphaFoldDB" id="A0A0G4HA23"/>
<feature type="compositionally biased region" description="Pro residues" evidence="4">
    <location>
        <begin position="272"/>
        <end position="285"/>
    </location>
</feature>
<feature type="compositionally biased region" description="Pro residues" evidence="4">
    <location>
        <begin position="253"/>
        <end position="263"/>
    </location>
</feature>
<evidence type="ECO:0000256" key="3">
    <source>
        <dbReference type="ARBA" id="ARBA00022801"/>
    </source>
</evidence>
<dbReference type="InterPro" id="IPR042266">
    <property type="entry name" value="PPPDE_sf"/>
</dbReference>
<dbReference type="Pfam" id="PF05903">
    <property type="entry name" value="Peptidase_C97"/>
    <property type="match status" value="1"/>
</dbReference>